<organism evidence="9 10">
    <name type="scientific">Bartonella tamiae Th239</name>
    <dbReference type="NCBI Taxonomy" id="1094558"/>
    <lineage>
        <taxon>Bacteria</taxon>
        <taxon>Pseudomonadati</taxon>
        <taxon>Pseudomonadota</taxon>
        <taxon>Alphaproteobacteria</taxon>
        <taxon>Hyphomicrobiales</taxon>
        <taxon>Bartonellaceae</taxon>
        <taxon>Bartonella</taxon>
    </lineage>
</organism>
<protein>
    <recommendedName>
        <fullName evidence="8">Abasic site processing protein</fullName>
        <ecNumber evidence="8">3.4.-.-</ecNumber>
    </recommendedName>
</protein>
<dbReference type="GO" id="GO:0006508">
    <property type="term" value="P:proteolysis"/>
    <property type="evidence" value="ECO:0007669"/>
    <property type="project" value="UniProtKB-KW"/>
</dbReference>
<dbReference type="GO" id="GO:0106300">
    <property type="term" value="P:protein-DNA covalent cross-linking repair"/>
    <property type="evidence" value="ECO:0007669"/>
    <property type="project" value="InterPro"/>
</dbReference>
<keyword evidence="10" id="KW-1185">Reference proteome</keyword>
<dbReference type="Gene3D" id="3.90.1680.10">
    <property type="entry name" value="SOS response associated peptidase-like"/>
    <property type="match status" value="1"/>
</dbReference>
<dbReference type="PANTHER" id="PTHR13604">
    <property type="entry name" value="DC12-RELATED"/>
    <property type="match status" value="1"/>
</dbReference>
<evidence type="ECO:0000256" key="4">
    <source>
        <dbReference type="ARBA" id="ARBA00022801"/>
    </source>
</evidence>
<gene>
    <name evidence="9" type="ORF">ME5_01045</name>
</gene>
<evidence type="ECO:0000256" key="8">
    <source>
        <dbReference type="RuleBase" id="RU364100"/>
    </source>
</evidence>
<dbReference type="PANTHER" id="PTHR13604:SF0">
    <property type="entry name" value="ABASIC SITE PROCESSING PROTEIN HMCES"/>
    <property type="match status" value="1"/>
</dbReference>
<dbReference type="AlphaFoldDB" id="J0R4Q1"/>
<keyword evidence="5" id="KW-0190">Covalent protein-DNA linkage</keyword>
<keyword evidence="7" id="KW-0456">Lyase</keyword>
<dbReference type="InterPro" id="IPR036590">
    <property type="entry name" value="SRAP-like"/>
</dbReference>
<sequence>MCGRFALNATASDVGKTFDALMDQEFPPRLNISPTQPIIIIKSPEAYRSKQSNLGKYDSGLVRWGFIPSWIKDPNQWPLTVNIRSETVMEKKSFRNALKYHRIIIPATGFYEWKKNSFGLSQPYYIHRKNKSLLGFAGLMEAWSGIEGSQIDTAAILTRQAVPPFSNIHRRMPVMVYHEDIDFWLDWRNYHPSEIKYIFEKSQREDFDIYPISRKINDPHYFGEDAHVKITIDEQNAFDKNNQDNQFSLFKELGK</sequence>
<keyword evidence="2 8" id="KW-0645">Protease</keyword>
<evidence type="ECO:0000256" key="5">
    <source>
        <dbReference type="ARBA" id="ARBA00023124"/>
    </source>
</evidence>
<evidence type="ECO:0000256" key="1">
    <source>
        <dbReference type="ARBA" id="ARBA00008136"/>
    </source>
</evidence>
<evidence type="ECO:0000256" key="2">
    <source>
        <dbReference type="ARBA" id="ARBA00022670"/>
    </source>
</evidence>
<evidence type="ECO:0000256" key="3">
    <source>
        <dbReference type="ARBA" id="ARBA00022763"/>
    </source>
</evidence>
<dbReference type="EMBL" id="AIMB01000007">
    <property type="protein sequence ID" value="EJF90644.1"/>
    <property type="molecule type" value="Genomic_DNA"/>
</dbReference>
<dbReference type="Proteomes" id="UP000008952">
    <property type="component" value="Unassembled WGS sequence"/>
</dbReference>
<evidence type="ECO:0000256" key="6">
    <source>
        <dbReference type="ARBA" id="ARBA00023125"/>
    </source>
</evidence>
<dbReference type="OrthoDB" id="9782620at2"/>
<dbReference type="SUPFAM" id="SSF143081">
    <property type="entry name" value="BB1717-like"/>
    <property type="match status" value="1"/>
</dbReference>
<dbReference type="EC" id="3.4.-.-" evidence="8"/>
<dbReference type="GO" id="GO:0008233">
    <property type="term" value="F:peptidase activity"/>
    <property type="evidence" value="ECO:0007669"/>
    <property type="project" value="UniProtKB-KW"/>
</dbReference>
<dbReference type="RefSeq" id="WP_008039124.1">
    <property type="nucleotide sequence ID" value="NZ_JH725147.1"/>
</dbReference>
<proteinExistence type="inferred from homology"/>
<dbReference type="GO" id="GO:0003697">
    <property type="term" value="F:single-stranded DNA binding"/>
    <property type="evidence" value="ECO:0007669"/>
    <property type="project" value="InterPro"/>
</dbReference>
<keyword evidence="3" id="KW-0227">DNA damage</keyword>
<dbReference type="PATRIC" id="fig|1094558.3.peg.1138"/>
<comment type="similarity">
    <text evidence="1 8">Belongs to the SOS response-associated peptidase family.</text>
</comment>
<keyword evidence="6" id="KW-0238">DNA-binding</keyword>
<evidence type="ECO:0000313" key="10">
    <source>
        <dbReference type="Proteomes" id="UP000008952"/>
    </source>
</evidence>
<dbReference type="InterPro" id="IPR003738">
    <property type="entry name" value="SRAP"/>
</dbReference>
<dbReference type="eggNOG" id="COG2135">
    <property type="taxonomic scope" value="Bacteria"/>
</dbReference>
<dbReference type="HOGENOM" id="CLU_035990_6_0_5"/>
<reference evidence="9 10" key="1">
    <citation type="submission" date="2012-03" db="EMBL/GenBank/DDBJ databases">
        <title>The Genome Sequence of Bartonella tamiae Th239.</title>
        <authorList>
            <consortium name="The Broad Institute Genome Sequencing Platform"/>
            <consortium name="The Broad Institute Genome Sequencing Center for Infectious Disease"/>
            <person name="Feldgarden M."/>
            <person name="Kirby J."/>
            <person name="Kosoy M."/>
            <person name="Birtles R."/>
            <person name="Probert W.S."/>
            <person name="Chiaraviglio L."/>
            <person name="Young S.K."/>
            <person name="Zeng Q."/>
            <person name="Gargeya S."/>
            <person name="Fitzgerald M."/>
            <person name="Haas B."/>
            <person name="Abouelleil A."/>
            <person name="Alvarado L."/>
            <person name="Arachchi H.M."/>
            <person name="Berlin A."/>
            <person name="Chapman S.B."/>
            <person name="Gearin G."/>
            <person name="Goldberg J."/>
            <person name="Griggs A."/>
            <person name="Gujja S."/>
            <person name="Hansen M."/>
            <person name="Heiman D."/>
            <person name="Howarth C."/>
            <person name="Larimer J."/>
            <person name="Lui A."/>
            <person name="MacDonald P.J.P."/>
            <person name="McCowen C."/>
            <person name="Montmayeur A."/>
            <person name="Murphy C."/>
            <person name="Neiman D."/>
            <person name="Pearson M."/>
            <person name="Priest M."/>
            <person name="Roberts A."/>
            <person name="Saif S."/>
            <person name="Shea T."/>
            <person name="Sisk P."/>
            <person name="Stolte C."/>
            <person name="Sykes S."/>
            <person name="Wortman J."/>
            <person name="Nusbaum C."/>
            <person name="Birren B."/>
        </authorList>
    </citation>
    <scope>NUCLEOTIDE SEQUENCE [LARGE SCALE GENOMIC DNA]</scope>
    <source>
        <strain evidence="9 10">Th239</strain>
    </source>
</reference>
<accession>J0R4Q1</accession>
<name>J0R4Q1_9HYPH</name>
<dbReference type="STRING" id="1094558.ME5_01045"/>
<dbReference type="GO" id="GO:0016829">
    <property type="term" value="F:lyase activity"/>
    <property type="evidence" value="ECO:0007669"/>
    <property type="project" value="UniProtKB-KW"/>
</dbReference>
<dbReference type="Pfam" id="PF02586">
    <property type="entry name" value="SRAP"/>
    <property type="match status" value="1"/>
</dbReference>
<evidence type="ECO:0000313" key="9">
    <source>
        <dbReference type="EMBL" id="EJF90644.1"/>
    </source>
</evidence>
<keyword evidence="4 8" id="KW-0378">Hydrolase</keyword>
<evidence type="ECO:0000256" key="7">
    <source>
        <dbReference type="ARBA" id="ARBA00023239"/>
    </source>
</evidence>
<comment type="caution">
    <text evidence="9">The sequence shown here is derived from an EMBL/GenBank/DDBJ whole genome shotgun (WGS) entry which is preliminary data.</text>
</comment>